<keyword evidence="2 4" id="KW-0503">Monooxygenase</keyword>
<proteinExistence type="predicted"/>
<name>A0A4R7W100_9PSEU</name>
<dbReference type="EMBL" id="SOCP01000002">
    <property type="protein sequence ID" value="TDV56210.1"/>
    <property type="molecule type" value="Genomic_DNA"/>
</dbReference>
<dbReference type="PANTHER" id="PTHR30137">
    <property type="entry name" value="LUCIFERASE-LIKE MONOOXYGENASE"/>
    <property type="match status" value="1"/>
</dbReference>
<dbReference type="InterPro" id="IPR011251">
    <property type="entry name" value="Luciferase-like_dom"/>
</dbReference>
<reference evidence="4 5" key="1">
    <citation type="submission" date="2019-03" db="EMBL/GenBank/DDBJ databases">
        <title>Genomic Encyclopedia of Archaeal and Bacterial Type Strains, Phase II (KMG-II): from individual species to whole genera.</title>
        <authorList>
            <person name="Goeker M."/>
        </authorList>
    </citation>
    <scope>NUCLEOTIDE SEQUENCE [LARGE SCALE GENOMIC DNA]</scope>
    <source>
        <strain evidence="4 5">DSM 45499</strain>
    </source>
</reference>
<dbReference type="Proteomes" id="UP000294927">
    <property type="component" value="Unassembled WGS sequence"/>
</dbReference>
<dbReference type="GO" id="GO:0004497">
    <property type="term" value="F:monooxygenase activity"/>
    <property type="evidence" value="ECO:0007669"/>
    <property type="project" value="UniProtKB-KW"/>
</dbReference>
<feature type="domain" description="Luciferase-like" evidence="3">
    <location>
        <begin position="22"/>
        <end position="140"/>
    </location>
</feature>
<dbReference type="GO" id="GO:0005829">
    <property type="term" value="C:cytosol"/>
    <property type="evidence" value="ECO:0007669"/>
    <property type="project" value="TreeGrafter"/>
</dbReference>
<dbReference type="InterPro" id="IPR050766">
    <property type="entry name" value="Bact_Lucif_Oxidored"/>
</dbReference>
<accession>A0A4R7W100</accession>
<comment type="caution">
    <text evidence="4">The sequence shown here is derived from an EMBL/GenBank/DDBJ whole genome shotgun (WGS) entry which is preliminary data.</text>
</comment>
<dbReference type="PANTHER" id="PTHR30137:SF8">
    <property type="entry name" value="BLR5498 PROTEIN"/>
    <property type="match status" value="1"/>
</dbReference>
<keyword evidence="1" id="KW-0560">Oxidoreductase</keyword>
<sequence length="303" mass="32809">MALHVGMGLWNMRSTAAHPAPHPELYATLVSDARAAEEAGFDSIWLGEHRYWYDGWCPQPVLAAAAVLGATQRISVGTAVHLLPQHDLGPAVGLVRRIQALWPGRLRLGVGLGYRAGEYAVTGLDITDRVRRLVDGLDALVAEGLGELVLVGGMRPATMARAARRGLGVLLPPTTTLARTVDLVGRLRTAAPEVPVGLMRDVWLGSPEWYEEVLRPHYTEYVTAWWAPNDEAVPGQVERNLVTAIAGTADELTEALRPFLAAGVDTLVLQAHIEPTRTRRAEQIATLGESLLPRLRSLSRSAA</sequence>
<dbReference type="SUPFAM" id="SSF51679">
    <property type="entry name" value="Bacterial luciferase-like"/>
    <property type="match status" value="1"/>
</dbReference>
<evidence type="ECO:0000313" key="4">
    <source>
        <dbReference type="EMBL" id="TDV56210.1"/>
    </source>
</evidence>
<evidence type="ECO:0000259" key="3">
    <source>
        <dbReference type="Pfam" id="PF00296"/>
    </source>
</evidence>
<dbReference type="AlphaFoldDB" id="A0A4R7W100"/>
<evidence type="ECO:0000256" key="2">
    <source>
        <dbReference type="ARBA" id="ARBA00023033"/>
    </source>
</evidence>
<organism evidence="4 5">
    <name type="scientific">Actinophytocola oryzae</name>
    <dbReference type="NCBI Taxonomy" id="502181"/>
    <lineage>
        <taxon>Bacteria</taxon>
        <taxon>Bacillati</taxon>
        <taxon>Actinomycetota</taxon>
        <taxon>Actinomycetes</taxon>
        <taxon>Pseudonocardiales</taxon>
        <taxon>Pseudonocardiaceae</taxon>
    </lineage>
</organism>
<dbReference type="Gene3D" id="3.20.20.30">
    <property type="entry name" value="Luciferase-like domain"/>
    <property type="match status" value="2"/>
</dbReference>
<evidence type="ECO:0000313" key="5">
    <source>
        <dbReference type="Proteomes" id="UP000294927"/>
    </source>
</evidence>
<protein>
    <submittedName>
        <fullName evidence="4">Alkanesulfonate monooxygenase SsuD/methylene tetrahydromethanopterin reductase-like flavin-dependent oxidoreductase (Luciferase family)</fullName>
    </submittedName>
</protein>
<dbReference type="Pfam" id="PF00296">
    <property type="entry name" value="Bac_luciferase"/>
    <property type="match status" value="1"/>
</dbReference>
<dbReference type="RefSeq" id="WP_133901476.1">
    <property type="nucleotide sequence ID" value="NZ_SOCP01000002.1"/>
</dbReference>
<keyword evidence="5" id="KW-1185">Reference proteome</keyword>
<evidence type="ECO:0000256" key="1">
    <source>
        <dbReference type="ARBA" id="ARBA00023002"/>
    </source>
</evidence>
<dbReference type="OrthoDB" id="5241801at2"/>
<gene>
    <name evidence="4" type="ORF">CLV71_102276</name>
</gene>
<dbReference type="GO" id="GO:0016705">
    <property type="term" value="F:oxidoreductase activity, acting on paired donors, with incorporation or reduction of molecular oxygen"/>
    <property type="evidence" value="ECO:0007669"/>
    <property type="project" value="InterPro"/>
</dbReference>
<dbReference type="InterPro" id="IPR036661">
    <property type="entry name" value="Luciferase-like_sf"/>
</dbReference>